<dbReference type="Proteomes" id="UP001211987">
    <property type="component" value="Unassembled WGS sequence"/>
</dbReference>
<dbReference type="Pfam" id="PF13419">
    <property type="entry name" value="HAD_2"/>
    <property type="match status" value="1"/>
</dbReference>
<dbReference type="PANTHER" id="PTHR18901:SF38">
    <property type="entry name" value="PSEUDOURIDINE-5'-PHOSPHATASE"/>
    <property type="match status" value="1"/>
</dbReference>
<evidence type="ECO:0000313" key="2">
    <source>
        <dbReference type="Proteomes" id="UP001211987"/>
    </source>
</evidence>
<dbReference type="InterPro" id="IPR036412">
    <property type="entry name" value="HAD-like_sf"/>
</dbReference>
<comment type="caution">
    <text evidence="1">The sequence shown here is derived from an EMBL/GenBank/DDBJ whole genome shotgun (WGS) entry which is preliminary data.</text>
</comment>
<dbReference type="AlphaFoldDB" id="A0AB35IPL4"/>
<dbReference type="SUPFAM" id="SSF56784">
    <property type="entry name" value="HAD-like"/>
    <property type="match status" value="1"/>
</dbReference>
<dbReference type="InterPro" id="IPR006439">
    <property type="entry name" value="HAD-SF_hydro_IA"/>
</dbReference>
<dbReference type="EMBL" id="JAQLKE010000043">
    <property type="protein sequence ID" value="MDB7085548.1"/>
    <property type="molecule type" value="Genomic_DNA"/>
</dbReference>
<accession>A0AB35IPL4</accession>
<gene>
    <name evidence="1" type="ORF">PM738_17235</name>
</gene>
<sequence>MNYFDYIVCGDELTRSKPHPEIYETIIKHFHFSPQDAVILEDSVAGVQAAYSAKIPCIMVPDLISPTDLQEKQTIAIVKSLKDVMELLKKLK</sequence>
<name>A0AB35IPL4_9FIRM</name>
<dbReference type="GO" id="GO:0016787">
    <property type="term" value="F:hydrolase activity"/>
    <property type="evidence" value="ECO:0007669"/>
    <property type="project" value="UniProtKB-KW"/>
</dbReference>
<reference evidence="1" key="1">
    <citation type="submission" date="2023-01" db="EMBL/GenBank/DDBJ databases">
        <title>Human gut microbiome strain richness.</title>
        <authorList>
            <person name="Chen-Liaw A."/>
        </authorList>
    </citation>
    <scope>NUCLEOTIDE SEQUENCE</scope>
    <source>
        <strain evidence="1">1001217st2_G6_1001217B_191108</strain>
    </source>
</reference>
<dbReference type="InterPro" id="IPR041492">
    <property type="entry name" value="HAD_2"/>
</dbReference>
<keyword evidence="1" id="KW-0378">Hydrolase</keyword>
<protein>
    <submittedName>
        <fullName evidence="1">HAD-IA family hydrolase</fullName>
    </submittedName>
</protein>
<dbReference type="InterPro" id="IPR023214">
    <property type="entry name" value="HAD_sf"/>
</dbReference>
<dbReference type="Gene3D" id="3.40.50.1000">
    <property type="entry name" value="HAD superfamily/HAD-like"/>
    <property type="match status" value="1"/>
</dbReference>
<dbReference type="PANTHER" id="PTHR18901">
    <property type="entry name" value="2-DEOXYGLUCOSE-6-PHOSPHATE PHOSPHATASE 2"/>
    <property type="match status" value="1"/>
</dbReference>
<evidence type="ECO:0000313" key="1">
    <source>
        <dbReference type="EMBL" id="MDB7085548.1"/>
    </source>
</evidence>
<dbReference type="RefSeq" id="WP_272019273.1">
    <property type="nucleotide sequence ID" value="NZ_JAQLKE010000043.1"/>
</dbReference>
<dbReference type="NCBIfam" id="TIGR01509">
    <property type="entry name" value="HAD-SF-IA-v3"/>
    <property type="match status" value="1"/>
</dbReference>
<organism evidence="1 2">
    <name type="scientific">Thomasclavelia ramosa</name>
    <dbReference type="NCBI Taxonomy" id="1547"/>
    <lineage>
        <taxon>Bacteria</taxon>
        <taxon>Bacillati</taxon>
        <taxon>Bacillota</taxon>
        <taxon>Erysipelotrichia</taxon>
        <taxon>Erysipelotrichales</taxon>
        <taxon>Coprobacillaceae</taxon>
        <taxon>Thomasclavelia</taxon>
    </lineage>
</organism>
<proteinExistence type="predicted"/>